<keyword evidence="2" id="KW-1185">Reference proteome</keyword>
<dbReference type="Proteomes" id="UP000789901">
    <property type="component" value="Unassembled WGS sequence"/>
</dbReference>
<sequence>LNLQRQKPQQTDDDFSKESTQVELMASKKKVKFKKSIQVELMASGKKVKL</sequence>
<feature type="non-terminal residue" evidence="1">
    <location>
        <position position="1"/>
    </location>
</feature>
<reference evidence="1 2" key="1">
    <citation type="submission" date="2021-06" db="EMBL/GenBank/DDBJ databases">
        <authorList>
            <person name="Kallberg Y."/>
            <person name="Tangrot J."/>
            <person name="Rosling A."/>
        </authorList>
    </citation>
    <scope>NUCLEOTIDE SEQUENCE [LARGE SCALE GENOMIC DNA]</scope>
    <source>
        <strain evidence="1 2">120-4 pot B 10/14</strain>
    </source>
</reference>
<name>A0ABN7XBF0_GIGMA</name>
<comment type="caution">
    <text evidence="1">The sequence shown here is derived from an EMBL/GenBank/DDBJ whole genome shotgun (WGS) entry which is preliminary data.</text>
</comment>
<evidence type="ECO:0000313" key="2">
    <source>
        <dbReference type="Proteomes" id="UP000789901"/>
    </source>
</evidence>
<proteinExistence type="predicted"/>
<organism evidence="1 2">
    <name type="scientific">Gigaspora margarita</name>
    <dbReference type="NCBI Taxonomy" id="4874"/>
    <lineage>
        <taxon>Eukaryota</taxon>
        <taxon>Fungi</taxon>
        <taxon>Fungi incertae sedis</taxon>
        <taxon>Mucoromycota</taxon>
        <taxon>Glomeromycotina</taxon>
        <taxon>Glomeromycetes</taxon>
        <taxon>Diversisporales</taxon>
        <taxon>Gigasporaceae</taxon>
        <taxon>Gigaspora</taxon>
    </lineage>
</organism>
<evidence type="ECO:0000313" key="1">
    <source>
        <dbReference type="EMBL" id="CAG8851771.1"/>
    </source>
</evidence>
<gene>
    <name evidence="1" type="ORF">GMARGA_LOCUS40906</name>
</gene>
<dbReference type="EMBL" id="CAJVQB010107808">
    <property type="protein sequence ID" value="CAG8851771.1"/>
    <property type="molecule type" value="Genomic_DNA"/>
</dbReference>
<protein>
    <submittedName>
        <fullName evidence="1">40464_t:CDS:1</fullName>
    </submittedName>
</protein>
<accession>A0ABN7XBF0</accession>